<organism evidence="1 2">
    <name type="scientific">Candidatus Komeilibacteria bacterium CG_4_9_14_0_8_um_filter_36_9</name>
    <dbReference type="NCBI Taxonomy" id="1974473"/>
    <lineage>
        <taxon>Bacteria</taxon>
        <taxon>Candidatus Komeiliibacteriota</taxon>
    </lineage>
</organism>
<reference evidence="2" key="1">
    <citation type="submission" date="2017-09" db="EMBL/GenBank/DDBJ databases">
        <title>Depth-based differentiation of microbial function through sediment-hosted aquifers and enrichment of novel symbionts in the deep terrestrial subsurface.</title>
        <authorList>
            <person name="Probst A.J."/>
            <person name="Ladd B."/>
            <person name="Jarett J.K."/>
            <person name="Geller-Mcgrath D.E."/>
            <person name="Sieber C.M.K."/>
            <person name="Emerson J.B."/>
            <person name="Anantharaman K."/>
            <person name="Thomas B.C."/>
            <person name="Malmstrom R."/>
            <person name="Stieglmeier M."/>
            <person name="Klingl A."/>
            <person name="Woyke T."/>
            <person name="Ryan C.M."/>
            <person name="Banfield J.F."/>
        </authorList>
    </citation>
    <scope>NUCLEOTIDE SEQUENCE [LARGE SCALE GENOMIC DNA]</scope>
</reference>
<sequence length="87" mass="10278">MFKLTGRIKKEEIRDFTRKDGTDGQSRLVYLEPEGSLYPVKVNIRDMDLKIGKQGDLITLDVEIFPYYIQDKKRKRAFADYYIPSKN</sequence>
<comment type="caution">
    <text evidence="1">The sequence shown here is derived from an EMBL/GenBank/DDBJ whole genome shotgun (WGS) entry which is preliminary data.</text>
</comment>
<proteinExistence type="predicted"/>
<dbReference type="Proteomes" id="UP000230136">
    <property type="component" value="Unassembled WGS sequence"/>
</dbReference>
<name>A0A2M8DQ91_9BACT</name>
<evidence type="ECO:0000313" key="2">
    <source>
        <dbReference type="Proteomes" id="UP000230136"/>
    </source>
</evidence>
<accession>A0A2M8DQ91</accession>
<protein>
    <submittedName>
        <fullName evidence="1">Uncharacterized protein</fullName>
    </submittedName>
</protein>
<gene>
    <name evidence="1" type="ORF">CO073_04120</name>
</gene>
<dbReference type="EMBL" id="PFSY01000187">
    <property type="protein sequence ID" value="PJC01195.1"/>
    <property type="molecule type" value="Genomic_DNA"/>
</dbReference>
<evidence type="ECO:0000313" key="1">
    <source>
        <dbReference type="EMBL" id="PJC01195.1"/>
    </source>
</evidence>
<dbReference type="AlphaFoldDB" id="A0A2M8DQ91"/>